<dbReference type="Gene3D" id="1.10.10.60">
    <property type="entry name" value="Homeodomain-like"/>
    <property type="match status" value="1"/>
</dbReference>
<organism evidence="5 6">
    <name type="scientific">Acinetobacter gerneri</name>
    <dbReference type="NCBI Taxonomy" id="202952"/>
    <lineage>
        <taxon>Bacteria</taxon>
        <taxon>Pseudomonadati</taxon>
        <taxon>Pseudomonadota</taxon>
        <taxon>Gammaproteobacteria</taxon>
        <taxon>Moraxellales</taxon>
        <taxon>Moraxellaceae</taxon>
        <taxon>Acinetobacter</taxon>
    </lineage>
</organism>
<keyword evidence="2" id="KW-0238">DNA-binding</keyword>
<evidence type="ECO:0000259" key="4">
    <source>
        <dbReference type="PROSITE" id="PS01124"/>
    </source>
</evidence>
<dbReference type="RefSeq" id="WP_308957454.1">
    <property type="nucleotide sequence ID" value="NZ_DAMBEH010000006.1"/>
</dbReference>
<dbReference type="GO" id="GO:0005829">
    <property type="term" value="C:cytosol"/>
    <property type="evidence" value="ECO:0007669"/>
    <property type="project" value="TreeGrafter"/>
</dbReference>
<dbReference type="AlphaFoldDB" id="A0AAW8JQY2"/>
<proteinExistence type="predicted"/>
<dbReference type="Pfam" id="PF12625">
    <property type="entry name" value="Arabinose_bd"/>
    <property type="match status" value="1"/>
</dbReference>
<dbReference type="PANTHER" id="PTHR47894:SF4">
    <property type="entry name" value="HTH-TYPE TRANSCRIPTIONAL REGULATOR GADX"/>
    <property type="match status" value="1"/>
</dbReference>
<feature type="domain" description="HTH araC/xylS-type" evidence="4">
    <location>
        <begin position="232"/>
        <end position="334"/>
    </location>
</feature>
<dbReference type="InterPro" id="IPR032687">
    <property type="entry name" value="AraC-type_N"/>
</dbReference>
<gene>
    <name evidence="5" type="ORF">RFH51_19340</name>
</gene>
<reference evidence="5" key="1">
    <citation type="submission" date="2023-08" db="EMBL/GenBank/DDBJ databases">
        <title>Emergence of clinically-relevant ST2 carbapenem-resistant Acinetobacter baumannii strains in hospital sewages in Zhejiang, East of China.</title>
        <authorList>
            <person name="Kaichao C."/>
            <person name="Zhang R."/>
        </authorList>
    </citation>
    <scope>NUCLEOTIDE SEQUENCE</scope>
    <source>
        <strain evidence="5">M-SY-60</strain>
    </source>
</reference>
<accession>A0AAW8JQY2</accession>
<dbReference type="EMBL" id="JAVIDA010000051">
    <property type="protein sequence ID" value="MDQ9073595.1"/>
    <property type="molecule type" value="Genomic_DNA"/>
</dbReference>
<dbReference type="InterPro" id="IPR009057">
    <property type="entry name" value="Homeodomain-like_sf"/>
</dbReference>
<evidence type="ECO:0000256" key="2">
    <source>
        <dbReference type="ARBA" id="ARBA00023125"/>
    </source>
</evidence>
<dbReference type="GO" id="GO:0000976">
    <property type="term" value="F:transcription cis-regulatory region binding"/>
    <property type="evidence" value="ECO:0007669"/>
    <property type="project" value="TreeGrafter"/>
</dbReference>
<evidence type="ECO:0000313" key="5">
    <source>
        <dbReference type="EMBL" id="MDQ9073595.1"/>
    </source>
</evidence>
<evidence type="ECO:0000256" key="3">
    <source>
        <dbReference type="ARBA" id="ARBA00023163"/>
    </source>
</evidence>
<sequence length="337" mass="39758">MKNFLNIKSVNSGMVELLESFCVRYNLDSPIHHKYMIDERMSLKLWLKNIRNINEQFNREEFGIYLGNMITEQQIGIAAYMANSCHNLGEFLDHAPHYVKIWFNYIPLEVLSTDTQKIIHWDNPEYYKKGLFNPETDITNVFFTTVIFKRINQLIYPDNIVFSKIEFTQSKPHNTEIFEKFFRCPLIFNAGANRIYLNHEVCEISVKKKDPILLNILQNQANRILNTIPDTESFNDLLSQNIIYAIHNNRTNIEYVAEKIGIPTRLLQYQLKKNGMNYSLKLTQVRKQLALKYLEDPALTIYDISLLLAYKEQASFNRAFKNWMGISPTKWRLNNHL</sequence>
<dbReference type="SUPFAM" id="SSF46689">
    <property type="entry name" value="Homeodomain-like"/>
    <property type="match status" value="1"/>
</dbReference>
<keyword evidence="1" id="KW-0805">Transcription regulation</keyword>
<dbReference type="Proteomes" id="UP001243195">
    <property type="component" value="Unassembled WGS sequence"/>
</dbReference>
<dbReference type="PANTHER" id="PTHR47894">
    <property type="entry name" value="HTH-TYPE TRANSCRIPTIONAL REGULATOR GADX"/>
    <property type="match status" value="1"/>
</dbReference>
<evidence type="ECO:0000313" key="6">
    <source>
        <dbReference type="Proteomes" id="UP001243195"/>
    </source>
</evidence>
<protein>
    <submittedName>
        <fullName evidence="5">AraC family transcriptional regulator ligand-binding domain-containing protein</fullName>
    </submittedName>
</protein>
<dbReference type="PROSITE" id="PS01124">
    <property type="entry name" value="HTH_ARAC_FAMILY_2"/>
    <property type="match status" value="1"/>
</dbReference>
<evidence type="ECO:0000256" key="1">
    <source>
        <dbReference type="ARBA" id="ARBA00023015"/>
    </source>
</evidence>
<dbReference type="InterPro" id="IPR018060">
    <property type="entry name" value="HTH_AraC"/>
</dbReference>
<dbReference type="GO" id="GO:0003700">
    <property type="term" value="F:DNA-binding transcription factor activity"/>
    <property type="evidence" value="ECO:0007669"/>
    <property type="project" value="InterPro"/>
</dbReference>
<keyword evidence="3" id="KW-0804">Transcription</keyword>
<dbReference type="SMART" id="SM00342">
    <property type="entry name" value="HTH_ARAC"/>
    <property type="match status" value="1"/>
</dbReference>
<name>A0AAW8JQY2_9GAMM</name>
<comment type="caution">
    <text evidence="5">The sequence shown here is derived from an EMBL/GenBank/DDBJ whole genome shotgun (WGS) entry which is preliminary data.</text>
</comment>
<dbReference type="Pfam" id="PF12833">
    <property type="entry name" value="HTH_18"/>
    <property type="match status" value="1"/>
</dbReference>